<evidence type="ECO:0000256" key="1">
    <source>
        <dbReference type="SAM" id="MobiDB-lite"/>
    </source>
</evidence>
<sequence>PKALGVPKKPSGINNQYSTTQHHEHEHVHNNYQNLGKTSYASAVGNQNLSKGIVHPTSNFNYNLPISSRDGAVEKVNTINDKKTIESIENCSSSNLEVRNITKNVCNKNNDTVADKKDKKETKNDRAMGSSSNPAVQNKISTNSKISTDKSKSNKKKFTLKK</sequence>
<protein>
    <submittedName>
        <fullName evidence="2">Uncharacterized protein</fullName>
    </submittedName>
</protein>
<feature type="compositionally biased region" description="Basic residues" evidence="1">
    <location>
        <begin position="153"/>
        <end position="162"/>
    </location>
</feature>
<gene>
    <name evidence="2" type="ORF">PV327_011453</name>
</gene>
<evidence type="ECO:0000313" key="2">
    <source>
        <dbReference type="EMBL" id="KAK0169662.1"/>
    </source>
</evidence>
<feature type="non-terminal residue" evidence="2">
    <location>
        <position position="1"/>
    </location>
</feature>
<feature type="region of interest" description="Disordered" evidence="1">
    <location>
        <begin position="109"/>
        <end position="162"/>
    </location>
</feature>
<dbReference type="AlphaFoldDB" id="A0AA39KQ67"/>
<reference evidence="2" key="2">
    <citation type="submission" date="2023-03" db="EMBL/GenBank/DDBJ databases">
        <authorList>
            <person name="Inwood S.N."/>
            <person name="Skelly J.G."/>
            <person name="Guhlin J."/>
            <person name="Harrop T.W.R."/>
            <person name="Goldson S.G."/>
            <person name="Dearden P.K."/>
        </authorList>
    </citation>
    <scope>NUCLEOTIDE SEQUENCE</scope>
    <source>
        <strain evidence="2">Lincoln</strain>
        <tissue evidence="2">Whole body</tissue>
    </source>
</reference>
<dbReference type="EMBL" id="JAQQBR010000687">
    <property type="protein sequence ID" value="KAK0169662.1"/>
    <property type="molecule type" value="Genomic_DNA"/>
</dbReference>
<proteinExistence type="predicted"/>
<evidence type="ECO:0000313" key="3">
    <source>
        <dbReference type="Proteomes" id="UP001168972"/>
    </source>
</evidence>
<dbReference type="Proteomes" id="UP001168972">
    <property type="component" value="Unassembled WGS sequence"/>
</dbReference>
<reference evidence="2" key="1">
    <citation type="journal article" date="2023" name="bioRxiv">
        <title>Scaffold-level genome assemblies of two parasitoid biocontrol wasps reveal the parthenogenesis mechanism and an associated novel virus.</title>
        <authorList>
            <person name="Inwood S."/>
            <person name="Skelly J."/>
            <person name="Guhlin J."/>
            <person name="Harrop T."/>
            <person name="Goldson S."/>
            <person name="Dearden P."/>
        </authorList>
    </citation>
    <scope>NUCLEOTIDE SEQUENCE</scope>
    <source>
        <strain evidence="2">Lincoln</strain>
        <tissue evidence="2">Whole body</tissue>
    </source>
</reference>
<feature type="compositionally biased region" description="Basic and acidic residues" evidence="1">
    <location>
        <begin position="113"/>
        <end position="126"/>
    </location>
</feature>
<organism evidence="2 3">
    <name type="scientific">Microctonus hyperodae</name>
    <name type="common">Parasitoid wasp</name>
    <dbReference type="NCBI Taxonomy" id="165561"/>
    <lineage>
        <taxon>Eukaryota</taxon>
        <taxon>Metazoa</taxon>
        <taxon>Ecdysozoa</taxon>
        <taxon>Arthropoda</taxon>
        <taxon>Hexapoda</taxon>
        <taxon>Insecta</taxon>
        <taxon>Pterygota</taxon>
        <taxon>Neoptera</taxon>
        <taxon>Endopterygota</taxon>
        <taxon>Hymenoptera</taxon>
        <taxon>Apocrita</taxon>
        <taxon>Ichneumonoidea</taxon>
        <taxon>Braconidae</taxon>
        <taxon>Euphorinae</taxon>
        <taxon>Microctonus</taxon>
    </lineage>
</organism>
<keyword evidence="3" id="KW-1185">Reference proteome</keyword>
<feature type="compositionally biased region" description="Polar residues" evidence="1">
    <location>
        <begin position="129"/>
        <end position="138"/>
    </location>
</feature>
<accession>A0AA39KQ67</accession>
<name>A0AA39KQ67_MICHY</name>
<comment type="caution">
    <text evidence="2">The sequence shown here is derived from an EMBL/GenBank/DDBJ whole genome shotgun (WGS) entry which is preliminary data.</text>
</comment>